<keyword evidence="1" id="KW-0479">Metal-binding</keyword>
<evidence type="ECO:0000256" key="5">
    <source>
        <dbReference type="SAM" id="MobiDB-lite"/>
    </source>
</evidence>
<dbReference type="PANTHER" id="PTHR25462:SF296">
    <property type="entry name" value="MEIOTIC P26, ISOFORM F"/>
    <property type="match status" value="1"/>
</dbReference>
<evidence type="ECO:0000256" key="4">
    <source>
        <dbReference type="SAM" id="Coils"/>
    </source>
</evidence>
<keyword evidence="8" id="KW-1185">Reference proteome</keyword>
<dbReference type="InParanoid" id="A0CIM7"/>
<dbReference type="InterPro" id="IPR017907">
    <property type="entry name" value="Znf_RING_CS"/>
</dbReference>
<dbReference type="InterPro" id="IPR013083">
    <property type="entry name" value="Znf_RING/FYVE/PHD"/>
</dbReference>
<reference evidence="7 8" key="1">
    <citation type="journal article" date="2006" name="Nature">
        <title>Global trends of whole-genome duplications revealed by the ciliate Paramecium tetraurelia.</title>
        <authorList>
            <consortium name="Genoscope"/>
            <person name="Aury J.-M."/>
            <person name="Jaillon O."/>
            <person name="Duret L."/>
            <person name="Noel B."/>
            <person name="Jubin C."/>
            <person name="Porcel B.M."/>
            <person name="Segurens B."/>
            <person name="Daubin V."/>
            <person name="Anthouard V."/>
            <person name="Aiach N."/>
            <person name="Arnaiz O."/>
            <person name="Billaut A."/>
            <person name="Beisson J."/>
            <person name="Blanc I."/>
            <person name="Bouhouche K."/>
            <person name="Camara F."/>
            <person name="Duharcourt S."/>
            <person name="Guigo R."/>
            <person name="Gogendeau D."/>
            <person name="Katinka M."/>
            <person name="Keller A.-M."/>
            <person name="Kissmehl R."/>
            <person name="Klotz C."/>
            <person name="Koll F."/>
            <person name="Le Moue A."/>
            <person name="Lepere C."/>
            <person name="Malinsky S."/>
            <person name="Nowacki M."/>
            <person name="Nowak J.K."/>
            <person name="Plattner H."/>
            <person name="Poulain J."/>
            <person name="Ruiz F."/>
            <person name="Serrano V."/>
            <person name="Zagulski M."/>
            <person name="Dessen P."/>
            <person name="Betermier M."/>
            <person name="Weissenbach J."/>
            <person name="Scarpelli C."/>
            <person name="Schachter V."/>
            <person name="Sperling L."/>
            <person name="Meyer E."/>
            <person name="Cohen J."/>
            <person name="Wincker P."/>
        </authorList>
    </citation>
    <scope>NUCLEOTIDE SEQUENCE [LARGE SCALE GENOMIC DNA]</scope>
    <source>
        <strain evidence="7 8">Stock d4-2</strain>
    </source>
</reference>
<dbReference type="RefSeq" id="XP_001438041.1">
    <property type="nucleotide sequence ID" value="XM_001438004.1"/>
</dbReference>
<dbReference type="AlphaFoldDB" id="A0CIM7"/>
<dbReference type="HOGENOM" id="CLU_066774_0_0_1"/>
<dbReference type="Gene3D" id="3.30.160.60">
    <property type="entry name" value="Classic Zinc Finger"/>
    <property type="match status" value="1"/>
</dbReference>
<dbReference type="GO" id="GO:0008270">
    <property type="term" value="F:zinc ion binding"/>
    <property type="evidence" value="ECO:0007669"/>
    <property type="project" value="UniProtKB-KW"/>
</dbReference>
<evidence type="ECO:0000313" key="8">
    <source>
        <dbReference type="Proteomes" id="UP000000600"/>
    </source>
</evidence>
<dbReference type="OrthoDB" id="5351233at2759"/>
<sequence length="289" mass="34038">MNVSKCSYCQKVPDDILMLTCNHDLCLDCAAKSFSIQQTKKHKKVYQFENNIKFFVCDICQGNTELDSNSIYELEKINLASALHDRSNRKPALVQKANISSEKQVKSRSQTRQDNKENQKEKTIKFAIQNPEAKSSVHQSQRQMSKQQSENSFIQHSREQCLDHPEEEVSYFCFDCNSKCICPECIIHGIHKNHEVKTIKKSYPLVRKQLENQVEQNNQCITQIENYRQDLEKKQVQQSAIQEHMRLQIAQEFQVIFLSYKQQTKRIIRKNWQSSFDNRLIRKLCQQID</sequence>
<keyword evidence="2" id="KW-0863">Zinc-finger</keyword>
<feature type="compositionally biased region" description="Polar residues" evidence="5">
    <location>
        <begin position="99"/>
        <end position="110"/>
    </location>
</feature>
<name>A0CIM7_PARTE</name>
<dbReference type="GO" id="GO:0061659">
    <property type="term" value="F:ubiquitin-like protein ligase activity"/>
    <property type="evidence" value="ECO:0000318"/>
    <property type="project" value="GO_Central"/>
</dbReference>
<proteinExistence type="predicted"/>
<feature type="domain" description="B box-type" evidence="6">
    <location>
        <begin position="156"/>
        <end position="199"/>
    </location>
</feature>
<evidence type="ECO:0000256" key="2">
    <source>
        <dbReference type="ARBA" id="ARBA00022771"/>
    </source>
</evidence>
<dbReference type="GeneID" id="5023826"/>
<keyword evidence="3" id="KW-0862">Zinc</keyword>
<dbReference type="STRING" id="5888.A0CIM7"/>
<dbReference type="CDD" id="cd19756">
    <property type="entry name" value="Bbox2"/>
    <property type="match status" value="1"/>
</dbReference>
<evidence type="ECO:0000256" key="3">
    <source>
        <dbReference type="ARBA" id="ARBA00022833"/>
    </source>
</evidence>
<dbReference type="Gene3D" id="3.30.40.10">
    <property type="entry name" value="Zinc/RING finger domain, C3HC4 (zinc finger)"/>
    <property type="match status" value="1"/>
</dbReference>
<feature type="region of interest" description="Disordered" evidence="5">
    <location>
        <begin position="99"/>
        <end position="150"/>
    </location>
</feature>
<accession>A0CIM7</accession>
<feature type="compositionally biased region" description="Basic and acidic residues" evidence="5">
    <location>
        <begin position="111"/>
        <end position="124"/>
    </location>
</feature>
<dbReference type="PROSITE" id="PS00518">
    <property type="entry name" value="ZF_RING_1"/>
    <property type="match status" value="1"/>
</dbReference>
<dbReference type="InterPro" id="IPR047153">
    <property type="entry name" value="TRIM45/56/19-like"/>
</dbReference>
<feature type="compositionally biased region" description="Polar residues" evidence="5">
    <location>
        <begin position="132"/>
        <end position="150"/>
    </location>
</feature>
<dbReference type="SMART" id="SM00336">
    <property type="entry name" value="BBOX"/>
    <property type="match status" value="1"/>
</dbReference>
<evidence type="ECO:0000259" key="6">
    <source>
        <dbReference type="SMART" id="SM00336"/>
    </source>
</evidence>
<evidence type="ECO:0000256" key="1">
    <source>
        <dbReference type="ARBA" id="ARBA00022723"/>
    </source>
</evidence>
<feature type="coiled-coil region" evidence="4">
    <location>
        <begin position="210"/>
        <end position="237"/>
    </location>
</feature>
<dbReference type="EMBL" id="CT868085">
    <property type="protein sequence ID" value="CAK70644.1"/>
    <property type="molecule type" value="Genomic_DNA"/>
</dbReference>
<keyword evidence="4" id="KW-0175">Coiled coil</keyword>
<dbReference type="OMA" id="CLDCAAK"/>
<dbReference type="Pfam" id="PF00643">
    <property type="entry name" value="zf-B_box"/>
    <property type="match status" value="1"/>
</dbReference>
<dbReference type="SUPFAM" id="SSF57845">
    <property type="entry name" value="B-box zinc-binding domain"/>
    <property type="match status" value="1"/>
</dbReference>
<dbReference type="KEGG" id="ptm:GSPATT00007779001"/>
<dbReference type="InterPro" id="IPR000315">
    <property type="entry name" value="Znf_B-box"/>
</dbReference>
<evidence type="ECO:0000313" key="7">
    <source>
        <dbReference type="EMBL" id="CAK70644.1"/>
    </source>
</evidence>
<protein>
    <recommendedName>
        <fullName evidence="6">B box-type domain-containing protein</fullName>
    </recommendedName>
</protein>
<dbReference type="eggNOG" id="ENOG502SQQT">
    <property type="taxonomic scope" value="Eukaryota"/>
</dbReference>
<organism evidence="7 8">
    <name type="scientific">Paramecium tetraurelia</name>
    <dbReference type="NCBI Taxonomy" id="5888"/>
    <lineage>
        <taxon>Eukaryota</taxon>
        <taxon>Sar</taxon>
        <taxon>Alveolata</taxon>
        <taxon>Ciliophora</taxon>
        <taxon>Intramacronucleata</taxon>
        <taxon>Oligohymenophorea</taxon>
        <taxon>Peniculida</taxon>
        <taxon>Parameciidae</taxon>
        <taxon>Paramecium</taxon>
    </lineage>
</organism>
<dbReference type="Proteomes" id="UP000000600">
    <property type="component" value="Unassembled WGS sequence"/>
</dbReference>
<gene>
    <name evidence="7" type="ORF">GSPATT00007779001</name>
</gene>
<dbReference type="PANTHER" id="PTHR25462">
    <property type="entry name" value="BONUS, ISOFORM C-RELATED"/>
    <property type="match status" value="1"/>
</dbReference>